<dbReference type="PANTHER" id="PTHR48207:SF3">
    <property type="entry name" value="SUCCINATE--HYDROXYMETHYLGLUTARATE COA-TRANSFERASE"/>
    <property type="match status" value="1"/>
</dbReference>
<dbReference type="RefSeq" id="WP_071091531.1">
    <property type="nucleotide sequence ID" value="NZ_MBLM01000170.1"/>
</dbReference>
<comment type="caution">
    <text evidence="2">The sequence shown here is derived from an EMBL/GenBank/DDBJ whole genome shotgun (WGS) entry which is preliminary data.</text>
</comment>
<dbReference type="InterPro" id="IPR023606">
    <property type="entry name" value="CoA-Trfase_III_dom_1_sf"/>
</dbReference>
<dbReference type="Gene3D" id="3.40.50.10540">
    <property type="entry name" value="Crotonobetainyl-coa:carnitine coa-transferase, domain 1"/>
    <property type="match status" value="1"/>
</dbReference>
<dbReference type="GO" id="GO:0008410">
    <property type="term" value="F:CoA-transferase activity"/>
    <property type="evidence" value="ECO:0007669"/>
    <property type="project" value="TreeGrafter"/>
</dbReference>
<dbReference type="Proteomes" id="UP000179627">
    <property type="component" value="Unassembled WGS sequence"/>
</dbReference>
<gene>
    <name evidence="2" type="ORF">CC117_29740</name>
</gene>
<dbReference type="SUPFAM" id="SSF89796">
    <property type="entry name" value="CoA-transferase family III (CaiB/BaiF)"/>
    <property type="match status" value="1"/>
</dbReference>
<accession>A0A1S1Q5P8</accession>
<dbReference type="InterPro" id="IPR044855">
    <property type="entry name" value="CoA-Trfase_III_dom3_sf"/>
</dbReference>
<dbReference type="Pfam" id="PF02515">
    <property type="entry name" value="CoA_transf_3"/>
    <property type="match status" value="1"/>
</dbReference>
<dbReference type="EMBL" id="MBLM01000170">
    <property type="protein sequence ID" value="OHV28811.1"/>
    <property type="molecule type" value="Genomic_DNA"/>
</dbReference>
<dbReference type="Gene3D" id="3.30.1540.10">
    <property type="entry name" value="formyl-coa transferase, domain 3"/>
    <property type="match status" value="1"/>
</dbReference>
<protein>
    <submittedName>
        <fullName evidence="2">Carnitine dehydratase</fullName>
    </submittedName>
</protein>
<dbReference type="OrthoDB" id="4251672at2"/>
<name>A0A1S1Q5P8_9ACTN</name>
<dbReference type="AlphaFoldDB" id="A0A1S1Q5P8"/>
<reference evidence="3" key="1">
    <citation type="submission" date="2016-07" db="EMBL/GenBank/DDBJ databases">
        <title>Sequence Frankia sp. strain CcI1.17.</title>
        <authorList>
            <person name="Ghodhbane-Gtari F."/>
            <person name="Swanson E."/>
            <person name="Gueddou A."/>
            <person name="Morris K."/>
            <person name="Hezbri K."/>
            <person name="Ktari A."/>
            <person name="Nouioui I."/>
            <person name="Abebe-Akele F."/>
            <person name="Simpson S."/>
            <person name="Thomas K."/>
            <person name="Gtari M."/>
            <person name="Tisa L.S."/>
            <person name="Hurst S."/>
        </authorList>
    </citation>
    <scope>NUCLEOTIDE SEQUENCE [LARGE SCALE GENOMIC DNA]</scope>
    <source>
        <strain evidence="3">Cc1.17</strain>
    </source>
</reference>
<sequence length="395" mass="42660">MTALEGVKVICVGQFYFAPYCSMLMARLGADVIKVEAPEGDPYRRLPTVDHDGFPIQFRFLNSGKRTIRLDLKQPGGQEILRNLVRTADVLVQNLSPGAMDRRGLGYEQLSAINPALIMASGTGFGSFGPYAGQPAMDLTIQARSAIMSTTGFADGAPVRTGPSVVDFVAGTHMLSGVLAALFQRTRTGRGQHVEVALQDAIIPSLTSNIAGLLSEATESHERTGNRHGGLAVAPYNAYRTNDGWIAVLCPTDAHWRRLCELMADPATDDPRFAAMSGRCADIDEVDAIVERWTSARPKDLLAQMLVEAGIPSAPVVTLPELLEDPHVRERGVLRTVTDEQGSFMTIGSPLFLSDSPMVEPWRAREVGADTDEVLTNELGMSVDDIAKLREAGVI</sequence>
<evidence type="ECO:0000313" key="3">
    <source>
        <dbReference type="Proteomes" id="UP000179627"/>
    </source>
</evidence>
<evidence type="ECO:0000313" key="2">
    <source>
        <dbReference type="EMBL" id="OHV28811.1"/>
    </source>
</evidence>
<keyword evidence="1" id="KW-0808">Transferase</keyword>
<keyword evidence="3" id="KW-1185">Reference proteome</keyword>
<dbReference type="InterPro" id="IPR003673">
    <property type="entry name" value="CoA-Trfase_fam_III"/>
</dbReference>
<organism evidence="2 3">
    <name type="scientific">Parafrankia colletiae</name>
    <dbReference type="NCBI Taxonomy" id="573497"/>
    <lineage>
        <taxon>Bacteria</taxon>
        <taxon>Bacillati</taxon>
        <taxon>Actinomycetota</taxon>
        <taxon>Actinomycetes</taxon>
        <taxon>Frankiales</taxon>
        <taxon>Frankiaceae</taxon>
        <taxon>Parafrankia</taxon>
    </lineage>
</organism>
<dbReference type="PANTHER" id="PTHR48207">
    <property type="entry name" value="SUCCINATE--HYDROXYMETHYLGLUTARATE COA-TRANSFERASE"/>
    <property type="match status" value="1"/>
</dbReference>
<dbReference type="InterPro" id="IPR050483">
    <property type="entry name" value="CoA-transferase_III_domain"/>
</dbReference>
<evidence type="ECO:0000256" key="1">
    <source>
        <dbReference type="ARBA" id="ARBA00022679"/>
    </source>
</evidence>
<proteinExistence type="predicted"/>